<evidence type="ECO:0000256" key="6">
    <source>
        <dbReference type="SAM" id="Phobius"/>
    </source>
</evidence>
<accession>A0A6J3MB88</accession>
<evidence type="ECO:0000259" key="7">
    <source>
        <dbReference type="Pfam" id="PF20684"/>
    </source>
</evidence>
<feature type="transmembrane region" description="Helical" evidence="6">
    <location>
        <begin position="29"/>
        <end position="51"/>
    </location>
</feature>
<keyword evidence="3 6" id="KW-1133">Transmembrane helix</keyword>
<evidence type="ECO:0000256" key="2">
    <source>
        <dbReference type="ARBA" id="ARBA00022692"/>
    </source>
</evidence>
<dbReference type="InterPro" id="IPR049326">
    <property type="entry name" value="Rhodopsin_dom_fungi"/>
</dbReference>
<dbReference type="AlphaFoldDB" id="A0A6J3MB88"/>
<proteinExistence type="inferred from homology"/>
<feature type="transmembrane region" description="Helical" evidence="6">
    <location>
        <begin position="109"/>
        <end position="130"/>
    </location>
</feature>
<comment type="similarity">
    <text evidence="5">Belongs to the SAT4 family.</text>
</comment>
<name>A0A6J3MB88_9PEZI</name>
<feature type="transmembrane region" description="Helical" evidence="6">
    <location>
        <begin position="203"/>
        <end position="221"/>
    </location>
</feature>
<evidence type="ECO:0000256" key="5">
    <source>
        <dbReference type="ARBA" id="ARBA00038359"/>
    </source>
</evidence>
<dbReference type="Pfam" id="PF20684">
    <property type="entry name" value="Fung_rhodopsin"/>
    <property type="match status" value="1"/>
</dbReference>
<organism evidence="9">
    <name type="scientific">Dissoconium aciculare CBS 342.82</name>
    <dbReference type="NCBI Taxonomy" id="1314786"/>
    <lineage>
        <taxon>Eukaryota</taxon>
        <taxon>Fungi</taxon>
        <taxon>Dikarya</taxon>
        <taxon>Ascomycota</taxon>
        <taxon>Pezizomycotina</taxon>
        <taxon>Dothideomycetes</taxon>
        <taxon>Dothideomycetidae</taxon>
        <taxon>Mycosphaerellales</taxon>
        <taxon>Dissoconiaceae</taxon>
        <taxon>Dissoconium</taxon>
    </lineage>
</organism>
<evidence type="ECO:0000256" key="3">
    <source>
        <dbReference type="ARBA" id="ARBA00022989"/>
    </source>
</evidence>
<keyword evidence="2 6" id="KW-0812">Transmembrane</keyword>
<protein>
    <recommendedName>
        <fullName evidence="7">Rhodopsin domain-containing protein</fullName>
    </recommendedName>
</protein>
<feature type="domain" description="Rhodopsin" evidence="7">
    <location>
        <begin position="48"/>
        <end position="244"/>
    </location>
</feature>
<dbReference type="OrthoDB" id="4525788at2759"/>
<reference evidence="9" key="1">
    <citation type="submission" date="2020-01" db="EMBL/GenBank/DDBJ databases">
        <authorList>
            <consortium name="DOE Joint Genome Institute"/>
            <person name="Haridas S."/>
            <person name="Albert R."/>
            <person name="Binder M."/>
            <person name="Bloem J."/>
            <person name="Labutti K."/>
            <person name="Salamov A."/>
            <person name="Andreopoulos B."/>
            <person name="Baker S.E."/>
            <person name="Barry K."/>
            <person name="Bills G."/>
            <person name="Bluhm B.H."/>
            <person name="Cannon C."/>
            <person name="Castanera R."/>
            <person name="Culley D.E."/>
            <person name="Daum C."/>
            <person name="Ezra D."/>
            <person name="Gonzalez J.B."/>
            <person name="Henrissat B."/>
            <person name="Kuo A."/>
            <person name="Liang C."/>
            <person name="Lipzen A."/>
            <person name="Lutzoni F."/>
            <person name="Magnuson J."/>
            <person name="Mondo S."/>
            <person name="Nolan M."/>
            <person name="Ohm R."/>
            <person name="Pangilinan J."/>
            <person name="Park H.-J."/>
            <person name="Ramirez L."/>
            <person name="Alfaro M."/>
            <person name="Sun H."/>
            <person name="Tritt A."/>
            <person name="Yoshinaga Y."/>
            <person name="Zwiers L.-H."/>
            <person name="Turgeon B.G."/>
            <person name="Goodwin S.B."/>
            <person name="Spatafora J.W."/>
            <person name="Crous P.W."/>
            <person name="Grigoriev I.V."/>
        </authorList>
    </citation>
    <scope>NUCLEOTIDE SEQUENCE</scope>
    <source>
        <strain evidence="9">CBS 342.82</strain>
    </source>
</reference>
<dbReference type="InterPro" id="IPR052337">
    <property type="entry name" value="SAT4-like"/>
</dbReference>
<evidence type="ECO:0000256" key="4">
    <source>
        <dbReference type="ARBA" id="ARBA00023136"/>
    </source>
</evidence>
<feature type="transmembrane region" description="Helical" evidence="6">
    <location>
        <begin position="66"/>
        <end position="89"/>
    </location>
</feature>
<dbReference type="RefSeq" id="XP_033462159.1">
    <property type="nucleotide sequence ID" value="XM_033599211.1"/>
</dbReference>
<dbReference type="GeneID" id="54357010"/>
<comment type="subcellular location">
    <subcellularLocation>
        <location evidence="1">Membrane</location>
        <topology evidence="1">Multi-pass membrane protein</topology>
    </subcellularLocation>
</comment>
<evidence type="ECO:0000256" key="1">
    <source>
        <dbReference type="ARBA" id="ARBA00004141"/>
    </source>
</evidence>
<dbReference type="Proteomes" id="UP000504637">
    <property type="component" value="Unplaced"/>
</dbReference>
<dbReference type="PANTHER" id="PTHR33048">
    <property type="entry name" value="PTH11-LIKE INTEGRAL MEMBRANE PROTEIN (AFU_ORTHOLOGUE AFUA_5G11245)"/>
    <property type="match status" value="1"/>
</dbReference>
<sequence>MPANFNHPPITVITTWPAPNFVDPEDRTWLAPFAVVWLVISTILTFGRFYLRARKQAGTFGFDDSLIFVAWLFALGLTIIACIGSANGLGRHTWDVEYQNFPMLVHLGYFAQVFFLISMCTTKLSVLLFYRRMVKNVYSRKWLYVLWAAITCNVSAGVATFIVYMVICRPLRAYWLAYQYLPVPYTEEYTCIPDGESLTLSSGVISVITDIYAVAIPYLMLRQYQLDVPVRQKIALNVIFALGWL</sequence>
<dbReference type="GO" id="GO:0016020">
    <property type="term" value="C:membrane"/>
    <property type="evidence" value="ECO:0007669"/>
    <property type="project" value="UniProtKB-SubCell"/>
</dbReference>
<keyword evidence="8" id="KW-1185">Reference proteome</keyword>
<feature type="transmembrane region" description="Helical" evidence="6">
    <location>
        <begin position="142"/>
        <end position="167"/>
    </location>
</feature>
<gene>
    <name evidence="9" type="ORF">K489DRAFT_149462</name>
</gene>
<reference evidence="9" key="3">
    <citation type="submission" date="2025-08" db="UniProtKB">
        <authorList>
            <consortium name="RefSeq"/>
        </authorList>
    </citation>
    <scope>IDENTIFICATION</scope>
    <source>
        <strain evidence="9">CBS 342.82</strain>
    </source>
</reference>
<dbReference type="PANTHER" id="PTHR33048:SF129">
    <property type="entry name" value="INTEGRAL MEMBRANE PROTEIN-RELATED"/>
    <property type="match status" value="1"/>
</dbReference>
<reference evidence="9" key="2">
    <citation type="submission" date="2020-04" db="EMBL/GenBank/DDBJ databases">
        <authorList>
            <consortium name="NCBI Genome Project"/>
        </authorList>
    </citation>
    <scope>NUCLEOTIDE SEQUENCE</scope>
    <source>
        <strain evidence="9">CBS 342.82</strain>
    </source>
</reference>
<evidence type="ECO:0000313" key="9">
    <source>
        <dbReference type="RefSeq" id="XP_033462159.1"/>
    </source>
</evidence>
<keyword evidence="4 6" id="KW-0472">Membrane</keyword>
<evidence type="ECO:0000313" key="8">
    <source>
        <dbReference type="Proteomes" id="UP000504637"/>
    </source>
</evidence>